<dbReference type="GO" id="GO:0003676">
    <property type="term" value="F:nucleic acid binding"/>
    <property type="evidence" value="ECO:0007669"/>
    <property type="project" value="InterPro"/>
</dbReference>
<dbReference type="Gene3D" id="3.30.420.10">
    <property type="entry name" value="Ribonuclease H-like superfamily/Ribonuclease H"/>
    <property type="match status" value="1"/>
</dbReference>
<comment type="caution">
    <text evidence="1">The sequence shown here is derived from an EMBL/GenBank/DDBJ whole genome shotgun (WGS) entry which is preliminary data.</text>
</comment>
<keyword evidence="2" id="KW-1185">Reference proteome</keyword>
<dbReference type="Proteomes" id="UP000241167">
    <property type="component" value="Unassembled WGS sequence"/>
</dbReference>
<sequence>MHVFIDFEASSLSKTGYPIEVGWVFEDGRSENHLIRPAPQWTDWDEKSEAIHGISRETLERDGTPHDIVAAQLVAALTGHRVFASAPSWDGKWLSALLRAAGLPRHAIRLQDTELAQHESAVALLTGLLPPAERMVRVRAIMARVRSEGEARPVRHRAVADAEEELRRWREVMRLAEEEAAAAL</sequence>
<proteinExistence type="predicted"/>
<dbReference type="EMBL" id="PXYI01000003">
    <property type="protein sequence ID" value="PSJ40386.1"/>
    <property type="molecule type" value="Genomic_DNA"/>
</dbReference>
<dbReference type="RefSeq" id="WP_106512538.1">
    <property type="nucleotide sequence ID" value="NZ_PXYI01000003.1"/>
</dbReference>
<organism evidence="1 2">
    <name type="scientific">Allosphingosinicella deserti</name>
    <dbReference type="NCBI Taxonomy" id="2116704"/>
    <lineage>
        <taxon>Bacteria</taxon>
        <taxon>Pseudomonadati</taxon>
        <taxon>Pseudomonadota</taxon>
        <taxon>Alphaproteobacteria</taxon>
        <taxon>Sphingomonadales</taxon>
        <taxon>Sphingomonadaceae</taxon>
        <taxon>Allosphingosinicella</taxon>
    </lineage>
</organism>
<dbReference type="OrthoDB" id="5705783at2"/>
<name>A0A2P7QQZ0_9SPHN</name>
<evidence type="ECO:0000313" key="2">
    <source>
        <dbReference type="Proteomes" id="UP000241167"/>
    </source>
</evidence>
<dbReference type="InterPro" id="IPR012337">
    <property type="entry name" value="RNaseH-like_sf"/>
</dbReference>
<accession>A0A2P7QQZ0</accession>
<protein>
    <submittedName>
        <fullName evidence="1">Transcriptional regulator</fullName>
    </submittedName>
</protein>
<dbReference type="SUPFAM" id="SSF53098">
    <property type="entry name" value="Ribonuclease H-like"/>
    <property type="match status" value="1"/>
</dbReference>
<dbReference type="AlphaFoldDB" id="A0A2P7QQZ0"/>
<evidence type="ECO:0000313" key="1">
    <source>
        <dbReference type="EMBL" id="PSJ40386.1"/>
    </source>
</evidence>
<dbReference type="InterPro" id="IPR036397">
    <property type="entry name" value="RNaseH_sf"/>
</dbReference>
<gene>
    <name evidence="1" type="ORF">C7I55_08565</name>
</gene>
<reference evidence="1 2" key="1">
    <citation type="submission" date="2018-03" db="EMBL/GenBank/DDBJ databases">
        <title>The draft genome of Sphingosinicella sp. GL-C-18.</title>
        <authorList>
            <person name="Liu L."/>
            <person name="Li L."/>
            <person name="Liang L."/>
            <person name="Zhang X."/>
            <person name="Wang T."/>
        </authorList>
    </citation>
    <scope>NUCLEOTIDE SEQUENCE [LARGE SCALE GENOMIC DNA]</scope>
    <source>
        <strain evidence="1 2">GL-C-18</strain>
    </source>
</reference>